<evidence type="ECO:0008006" key="2">
    <source>
        <dbReference type="Google" id="ProtNLM"/>
    </source>
</evidence>
<protein>
    <recommendedName>
        <fullName evidence="2">Protein SprT</fullName>
    </recommendedName>
</protein>
<evidence type="ECO:0000313" key="1">
    <source>
        <dbReference type="EMBL" id="MPM58985.1"/>
    </source>
</evidence>
<accession>A0A645B0J3</accession>
<proteinExistence type="predicted"/>
<dbReference type="EMBL" id="VSSQ01017060">
    <property type="protein sequence ID" value="MPM58985.1"/>
    <property type="molecule type" value="Genomic_DNA"/>
</dbReference>
<comment type="caution">
    <text evidence="1">The sequence shown here is derived from an EMBL/GenBank/DDBJ whole genome shotgun (WGS) entry which is preliminary data.</text>
</comment>
<dbReference type="AlphaFoldDB" id="A0A645B0J3"/>
<sequence length="154" mass="18014">MLSQEKLQRLFDRWIDTLRLKNQWDIRLELVSDPSFKKTGDFKIDCDDRKAILLLNACNPKQANLEEVIVHELLHLKLYPLDQLTEGLIDAHYPQETPARDAIYTQFMTMLEQTVEELTKCYLGAFGENKNLSFGRCQTMKSFNELYDGLKPLE</sequence>
<organism evidence="1">
    <name type="scientific">bioreactor metagenome</name>
    <dbReference type="NCBI Taxonomy" id="1076179"/>
    <lineage>
        <taxon>unclassified sequences</taxon>
        <taxon>metagenomes</taxon>
        <taxon>ecological metagenomes</taxon>
    </lineage>
</organism>
<name>A0A645B0J3_9ZZZZ</name>
<gene>
    <name evidence="1" type="ORF">SDC9_105822</name>
</gene>
<reference evidence="1" key="1">
    <citation type="submission" date="2019-08" db="EMBL/GenBank/DDBJ databases">
        <authorList>
            <person name="Kucharzyk K."/>
            <person name="Murdoch R.W."/>
            <person name="Higgins S."/>
            <person name="Loffler F."/>
        </authorList>
    </citation>
    <scope>NUCLEOTIDE SEQUENCE</scope>
</reference>